<sequence length="257" mass="28637">MHPPQRSLIEGIGHDNGFEHVSSSTAEGVRLDSARHRNQVLVMAQSGGGYGVRFEPAMPSLLPELRRSFPAWASDAAAEFDLPTQADMALLLRRAAQLSQALPNQAMHEYQTAVAEAVAALPDASRGTEVERLLRQRLGQDYYRKALLDYWGSACAVTGVALPQVLRASHAKPWAECVNDAERLDVFNGLLLTANLDALFDRFLISFDDHGHLLSSARVSQADLQKLGIHPYMRLRWLASEHRPYLCWHRQCFLRAA</sequence>
<proteinExistence type="predicted"/>
<dbReference type="AlphaFoldDB" id="A0A2A2AQ04"/>
<accession>A0A2A2AQ04</accession>
<dbReference type="EMBL" id="NSJE01000041">
    <property type="protein sequence ID" value="PAT39808.1"/>
    <property type="molecule type" value="Genomic_DNA"/>
</dbReference>
<dbReference type="GO" id="GO:0004519">
    <property type="term" value="F:endonuclease activity"/>
    <property type="evidence" value="ECO:0007669"/>
    <property type="project" value="UniProtKB-KW"/>
</dbReference>
<feature type="domain" description="HNH nuclease" evidence="1">
    <location>
        <begin position="155"/>
        <end position="208"/>
    </location>
</feature>
<reference evidence="2 3" key="1">
    <citation type="submission" date="2017-08" db="EMBL/GenBank/DDBJ databases">
        <title>WGS of Clinical strains of the CDC Group NO-1 linked to zoonotic infections in humans.</title>
        <authorList>
            <person name="Bernier A.-M."/>
            <person name="Bernard K."/>
        </authorList>
    </citation>
    <scope>NUCLEOTIDE SEQUENCE [LARGE SCALE GENOMIC DNA]</scope>
    <source>
        <strain evidence="2 3">NML120219</strain>
    </source>
</reference>
<organism evidence="2 3">
    <name type="scientific">Vandammella animalimorsus</name>
    <dbReference type="NCBI Taxonomy" id="2029117"/>
    <lineage>
        <taxon>Bacteria</taxon>
        <taxon>Pseudomonadati</taxon>
        <taxon>Pseudomonadota</taxon>
        <taxon>Betaproteobacteria</taxon>
        <taxon>Burkholderiales</taxon>
        <taxon>Comamonadaceae</taxon>
        <taxon>Vandammella</taxon>
    </lineage>
</organism>
<gene>
    <name evidence="2" type="ORF">CK621_14455</name>
</gene>
<evidence type="ECO:0000259" key="1">
    <source>
        <dbReference type="Pfam" id="PF13391"/>
    </source>
</evidence>
<evidence type="ECO:0000313" key="3">
    <source>
        <dbReference type="Proteomes" id="UP000218439"/>
    </source>
</evidence>
<dbReference type="InterPro" id="IPR003615">
    <property type="entry name" value="HNH_nuc"/>
</dbReference>
<keyword evidence="2" id="KW-0540">Nuclease</keyword>
<comment type="caution">
    <text evidence="2">The sequence shown here is derived from an EMBL/GenBank/DDBJ whole genome shotgun (WGS) entry which is preliminary data.</text>
</comment>
<name>A0A2A2AQ04_9BURK</name>
<keyword evidence="2" id="KW-0255">Endonuclease</keyword>
<keyword evidence="2" id="KW-0378">Hydrolase</keyword>
<protein>
    <submittedName>
        <fullName evidence="2">Restriction endonuclease</fullName>
    </submittedName>
</protein>
<evidence type="ECO:0000313" key="2">
    <source>
        <dbReference type="EMBL" id="PAT39808.1"/>
    </source>
</evidence>
<dbReference type="Proteomes" id="UP000218439">
    <property type="component" value="Unassembled WGS sequence"/>
</dbReference>
<dbReference type="Pfam" id="PF13391">
    <property type="entry name" value="HNH_2"/>
    <property type="match status" value="1"/>
</dbReference>